<dbReference type="InterPro" id="IPR000997">
    <property type="entry name" value="Cholinesterase"/>
</dbReference>
<feature type="chain" id="PRO_5005122943" description="Carboxylic ester hydrolase" evidence="8">
    <location>
        <begin position="24"/>
        <end position="560"/>
    </location>
</feature>
<evidence type="ECO:0000256" key="5">
    <source>
        <dbReference type="ARBA" id="ARBA00023180"/>
    </source>
</evidence>
<feature type="active site" description="Charge relay system" evidence="7">
    <location>
        <position position="329"/>
    </location>
</feature>
<dbReference type="ESTHER" id="9acar-q5s1p7">
    <property type="family name" value="Cholinesterase-like"/>
</dbReference>
<dbReference type="PANTHER" id="PTHR43918:SF4">
    <property type="entry name" value="CARBOXYLIC ESTER HYDROLASE"/>
    <property type="match status" value="1"/>
</dbReference>
<dbReference type="GO" id="GO:0019695">
    <property type="term" value="P:choline metabolic process"/>
    <property type="evidence" value="ECO:0007669"/>
    <property type="project" value="TreeGrafter"/>
</dbReference>
<name>B3TFG7_TETCI</name>
<sequence>MEIVRRILFALLLSTFNVSLFKCDVSEEPTLTISTGQIKGKSVLFRGCEVHQFLGIPFAEPPLDELRFIKPVPKSSWSNVLDVKEWKPHCMQTFLPGFNDGYSFDEDCLFLNVIVTQSTLAAVQNDTTKLRPVMVWIHGGGFLFGSANNAFYDGTALAVMNDVVFVSINYRLGAFGFLHLPESGIPGNMGLWDQLLALKWIQNNIHFFGGNPDQVTIFGESAGSMSVSAHILSPQSNGLFKNAIMQSGSLYNIPLWINPRTSEIALERVNCTSAIDKVSCLRSVQAENFNLIAEFYPVMGDEFLPSEPEKLIKSLDKNVNILLGVVGNEGVGLFRYLRFDERFFNPNNPVNLTYVQARNFVKQLFGEQREQLFTQEYLSHIDRYDHYAFGLAIGHVLGDISLTCPTYMFGHDAVKTGKANVYAYFQTQKPSKTPISLTPNNTWIPATHCDDLPMVFGLPFTDPPGYSKEDTLLSLMMMNAWGSFAKFGEPQFFGDPKRWRKWKIESGKGDKFVMELNAQRFGLSNNRLAVKCEKNWPFPMDSVNLNVNFDEIINLNHDEL</sequence>
<dbReference type="PRINTS" id="PR00878">
    <property type="entry name" value="CHOLNESTRASE"/>
</dbReference>
<keyword evidence="8" id="KW-0732">Signal</keyword>
<evidence type="ECO:0000256" key="8">
    <source>
        <dbReference type="RuleBase" id="RU361235"/>
    </source>
</evidence>
<dbReference type="GO" id="GO:0006581">
    <property type="term" value="P:acetylcholine catabolic process"/>
    <property type="evidence" value="ECO:0007669"/>
    <property type="project" value="TreeGrafter"/>
</dbReference>
<dbReference type="InterPro" id="IPR050654">
    <property type="entry name" value="AChE-related_enzymes"/>
</dbReference>
<dbReference type="SUPFAM" id="SSF53474">
    <property type="entry name" value="alpha/beta-Hydrolases"/>
    <property type="match status" value="1"/>
</dbReference>
<dbReference type="Pfam" id="PF00135">
    <property type="entry name" value="COesterase"/>
    <property type="match status" value="1"/>
</dbReference>
<dbReference type="InterPro" id="IPR029058">
    <property type="entry name" value="AB_hydrolase_fold"/>
</dbReference>
<evidence type="ECO:0000256" key="7">
    <source>
        <dbReference type="PIRSR" id="PIRSR600997-1"/>
    </source>
</evidence>
<keyword evidence="3 8" id="KW-0378">Hydrolase</keyword>
<dbReference type="Gene3D" id="3.40.50.1820">
    <property type="entry name" value="alpha/beta hydrolase"/>
    <property type="match status" value="1"/>
</dbReference>
<evidence type="ECO:0000256" key="4">
    <source>
        <dbReference type="ARBA" id="ARBA00023157"/>
    </source>
</evidence>
<evidence type="ECO:0000256" key="2">
    <source>
        <dbReference type="ARBA" id="ARBA00022487"/>
    </source>
</evidence>
<dbReference type="GO" id="GO:0005886">
    <property type="term" value="C:plasma membrane"/>
    <property type="evidence" value="ECO:0007669"/>
    <property type="project" value="TreeGrafter"/>
</dbReference>
<feature type="active site" description="Charge relay system" evidence="7">
    <location>
        <position position="448"/>
    </location>
</feature>
<dbReference type="EMBL" id="EU130462">
    <property type="protein sequence ID" value="ABX10451.1"/>
    <property type="molecule type" value="mRNA"/>
</dbReference>
<dbReference type="AlphaFoldDB" id="B3TFG7"/>
<keyword evidence="5" id="KW-0325">Glycoprotein</keyword>
<accession>B3TFG7</accession>
<evidence type="ECO:0000256" key="1">
    <source>
        <dbReference type="ARBA" id="ARBA00005964"/>
    </source>
</evidence>
<dbReference type="EC" id="3.1.1.-" evidence="8"/>
<dbReference type="PROSITE" id="PS00122">
    <property type="entry name" value="CARBOXYLESTERASE_B_1"/>
    <property type="match status" value="1"/>
</dbReference>
<keyword evidence="4" id="KW-1015">Disulfide bond</keyword>
<dbReference type="InterPro" id="IPR002018">
    <property type="entry name" value="CarbesteraseB"/>
</dbReference>
<reference evidence="10" key="1">
    <citation type="submission" date="2007-08" db="EMBL/GenBank/DDBJ databases">
        <title>Molecular Cloning and Sequence Analysis of Two Esterases from Tetranychus cinnabarinus.</title>
        <authorList>
            <person name="Xue C."/>
            <person name="He L."/>
            <person name="Li X."/>
            <person name="Zhao Z."/>
            <person name="Jiang H."/>
            <person name="Li M."/>
            <person name="Lu W."/>
        </authorList>
    </citation>
    <scope>NUCLEOTIDE SEQUENCE</scope>
</reference>
<evidence type="ECO:0000256" key="6">
    <source>
        <dbReference type="ARBA" id="ARBA00048484"/>
    </source>
</evidence>
<feature type="signal peptide" evidence="8">
    <location>
        <begin position="1"/>
        <end position="23"/>
    </location>
</feature>
<dbReference type="GO" id="GO:0005615">
    <property type="term" value="C:extracellular space"/>
    <property type="evidence" value="ECO:0007669"/>
    <property type="project" value="TreeGrafter"/>
</dbReference>
<dbReference type="InterPro" id="IPR019826">
    <property type="entry name" value="Carboxylesterase_B_AS"/>
</dbReference>
<evidence type="ECO:0000259" key="9">
    <source>
        <dbReference type="Pfam" id="PF00135"/>
    </source>
</evidence>
<dbReference type="PANTHER" id="PTHR43918">
    <property type="entry name" value="ACETYLCHOLINESTERASE"/>
    <property type="match status" value="1"/>
</dbReference>
<feature type="domain" description="Carboxylesterase type B" evidence="9">
    <location>
        <begin position="28"/>
        <end position="521"/>
    </location>
</feature>
<proteinExistence type="evidence at transcript level"/>
<reference evidence="10" key="2">
    <citation type="journal article" date="2010" name="Insect Sci.">
        <title>Molecular characterization of two novel esterase genes from carmine spider mite, Tetranychus cinnabarinus (Acarina: Tetranychidae).</title>
        <authorList>
            <person name="Sun W."/>
            <person name="Xue C.-H."/>
            <person name="He L."/>
            <person name="Lu W.-C."/>
            <person name="Li M."/>
            <person name="Cao X.-F."/>
            <person name="Zhao Z.-M."/>
        </authorList>
    </citation>
    <scope>NUCLEOTIDE SEQUENCE</scope>
</reference>
<organism evidence="10">
    <name type="scientific">Tetranychus cinnabarinus</name>
    <name type="common">Carmine spider mite</name>
    <name type="synonym">Acarus cinnabarinus</name>
    <dbReference type="NCBI Taxonomy" id="93129"/>
    <lineage>
        <taxon>Eukaryota</taxon>
        <taxon>Metazoa</taxon>
        <taxon>Ecdysozoa</taxon>
        <taxon>Arthropoda</taxon>
        <taxon>Chelicerata</taxon>
        <taxon>Arachnida</taxon>
        <taxon>Acari</taxon>
        <taxon>Acariformes</taxon>
        <taxon>Trombidiformes</taxon>
        <taxon>Prostigmata</taxon>
        <taxon>Eleutherengona</taxon>
        <taxon>Raphignathae</taxon>
        <taxon>Tetranychoidea</taxon>
        <taxon>Tetranychidae</taxon>
        <taxon>Tetranychus</taxon>
    </lineage>
</organism>
<keyword evidence="2" id="KW-0719">Serine esterase</keyword>
<protein>
    <recommendedName>
        <fullName evidence="8">Carboxylic ester hydrolase</fullName>
        <ecNumber evidence="8">3.1.1.-</ecNumber>
    </recommendedName>
</protein>
<comment type="similarity">
    <text evidence="1 8">Belongs to the type-B carboxylesterase/lipase family.</text>
</comment>
<evidence type="ECO:0000313" key="10">
    <source>
        <dbReference type="EMBL" id="ABX10451.1"/>
    </source>
</evidence>
<dbReference type="GO" id="GO:0003990">
    <property type="term" value="F:acetylcholinesterase activity"/>
    <property type="evidence" value="ECO:0007669"/>
    <property type="project" value="UniProtKB-EC"/>
</dbReference>
<evidence type="ECO:0000256" key="3">
    <source>
        <dbReference type="ARBA" id="ARBA00022801"/>
    </source>
</evidence>
<comment type="catalytic activity">
    <reaction evidence="6">
        <text>acetylcholine + H2O = choline + acetate + H(+)</text>
        <dbReference type="Rhea" id="RHEA:17561"/>
        <dbReference type="ChEBI" id="CHEBI:15354"/>
        <dbReference type="ChEBI" id="CHEBI:15355"/>
        <dbReference type="ChEBI" id="CHEBI:15377"/>
        <dbReference type="ChEBI" id="CHEBI:15378"/>
        <dbReference type="ChEBI" id="CHEBI:30089"/>
        <dbReference type="EC" id="3.1.1.7"/>
    </reaction>
</comment>
<feature type="active site" description="Acyl-ester intermediate" evidence="7">
    <location>
        <position position="221"/>
    </location>
</feature>